<dbReference type="Proteomes" id="UP001162156">
    <property type="component" value="Unassembled WGS sequence"/>
</dbReference>
<comment type="caution">
    <text evidence="1">The sequence shown here is derived from an EMBL/GenBank/DDBJ whole genome shotgun (WGS) entry which is preliminary data.</text>
</comment>
<reference evidence="1" key="1">
    <citation type="journal article" date="2023" name="Insect Mol. Biol.">
        <title>Genome sequencing provides insights into the evolution of gene families encoding plant cell wall-degrading enzymes in longhorned beetles.</title>
        <authorList>
            <person name="Shin N.R."/>
            <person name="Okamura Y."/>
            <person name="Kirsch R."/>
            <person name="Pauchet Y."/>
        </authorList>
    </citation>
    <scope>NUCLEOTIDE SEQUENCE</scope>
    <source>
        <strain evidence="1">RBIC_L_NR</strain>
    </source>
</reference>
<sequence>MIVFDLIIQIKRSIRYAQELVEMKKQEEEKMYSGFWGHIKYFLQTPVSNDEFTLRDRQKVPMYLQVSLENLMDMFNITTEVS</sequence>
<dbReference type="EMBL" id="JANEYF010003762">
    <property type="protein sequence ID" value="KAJ8934160.1"/>
    <property type="molecule type" value="Genomic_DNA"/>
</dbReference>
<proteinExistence type="predicted"/>
<gene>
    <name evidence="1" type="ORF">NQ314_013542</name>
</gene>
<evidence type="ECO:0000313" key="2">
    <source>
        <dbReference type="Proteomes" id="UP001162156"/>
    </source>
</evidence>
<protein>
    <submittedName>
        <fullName evidence="1">Uncharacterized protein</fullName>
    </submittedName>
</protein>
<name>A0AAV8X623_9CUCU</name>
<evidence type="ECO:0000313" key="1">
    <source>
        <dbReference type="EMBL" id="KAJ8934160.1"/>
    </source>
</evidence>
<organism evidence="1 2">
    <name type="scientific">Rhamnusium bicolor</name>
    <dbReference type="NCBI Taxonomy" id="1586634"/>
    <lineage>
        <taxon>Eukaryota</taxon>
        <taxon>Metazoa</taxon>
        <taxon>Ecdysozoa</taxon>
        <taxon>Arthropoda</taxon>
        <taxon>Hexapoda</taxon>
        <taxon>Insecta</taxon>
        <taxon>Pterygota</taxon>
        <taxon>Neoptera</taxon>
        <taxon>Endopterygota</taxon>
        <taxon>Coleoptera</taxon>
        <taxon>Polyphaga</taxon>
        <taxon>Cucujiformia</taxon>
        <taxon>Chrysomeloidea</taxon>
        <taxon>Cerambycidae</taxon>
        <taxon>Lepturinae</taxon>
        <taxon>Rhagiini</taxon>
        <taxon>Rhamnusium</taxon>
    </lineage>
</organism>
<keyword evidence="2" id="KW-1185">Reference proteome</keyword>
<accession>A0AAV8X623</accession>
<dbReference type="AlphaFoldDB" id="A0AAV8X623"/>